<dbReference type="InterPro" id="IPR006521">
    <property type="entry name" value="Tail_protein_I"/>
</dbReference>
<dbReference type="OrthoDB" id="90759at2"/>
<evidence type="ECO:0000313" key="1">
    <source>
        <dbReference type="EMBL" id="KMT23017.1"/>
    </source>
</evidence>
<dbReference type="PATRIC" id="fig|1121307.3.peg.2346"/>
<dbReference type="EMBL" id="LFVU01000003">
    <property type="protein sequence ID" value="KMT23017.1"/>
    <property type="molecule type" value="Genomic_DNA"/>
</dbReference>
<dbReference type="RefSeq" id="WP_048569403.1">
    <property type="nucleotide sequence ID" value="NZ_LFVU01000003.1"/>
</dbReference>
<evidence type="ECO:0000313" key="2">
    <source>
        <dbReference type="Proteomes" id="UP000036756"/>
    </source>
</evidence>
<gene>
    <name evidence="1" type="ORF">CLCY_7c00640</name>
</gene>
<protein>
    <submittedName>
        <fullName evidence="1">Phage tail protein, P2 protein I family</fullName>
    </submittedName>
</protein>
<name>A0A0J8DB16_CLOCY</name>
<dbReference type="Pfam" id="PF09684">
    <property type="entry name" value="Tail_P2_I"/>
    <property type="match status" value="1"/>
</dbReference>
<dbReference type="STRING" id="1121307.CLCY_7c00640"/>
<keyword evidence="2" id="KW-1185">Reference proteome</keyword>
<accession>A0A0J8DB16</accession>
<organism evidence="1 2">
    <name type="scientific">Clostridium cylindrosporum DSM 605</name>
    <dbReference type="NCBI Taxonomy" id="1121307"/>
    <lineage>
        <taxon>Bacteria</taxon>
        <taxon>Bacillati</taxon>
        <taxon>Bacillota</taxon>
        <taxon>Clostridia</taxon>
        <taxon>Eubacteriales</taxon>
        <taxon>Clostridiaceae</taxon>
        <taxon>Clostridium</taxon>
    </lineage>
</organism>
<proteinExistence type="predicted"/>
<comment type="caution">
    <text evidence="1">The sequence shown here is derived from an EMBL/GenBank/DDBJ whole genome shotgun (WGS) entry which is preliminary data.</text>
</comment>
<dbReference type="Proteomes" id="UP000036756">
    <property type="component" value="Unassembled WGS sequence"/>
</dbReference>
<dbReference type="NCBIfam" id="TIGR01634">
    <property type="entry name" value="tail_P2_I"/>
    <property type="match status" value="1"/>
</dbReference>
<sequence>MNLENVDLLELQTSYMKNDPTTIAMCKALSPQFRKLANETKACLIYSRIDDLDEVALDELAWQMHVDFYTSDLNIDIKRKLIKESLLYHRKKGTPDIVERMATTVFGRSKLKEWFEYGGSPYYFKMEVEITNQGASEYQLKLLDNLINAYKNKRSWLEKIEIFLASIGTFFIAFASVFSEEVTVYPWSISSIDVFAKLNISTGVNSLVETSTVYPKI</sequence>
<dbReference type="AlphaFoldDB" id="A0A0J8DB16"/>
<reference evidence="1 2" key="1">
    <citation type="submission" date="2015-06" db="EMBL/GenBank/DDBJ databases">
        <title>Draft genome sequence of the purine-degrading Clostridium cylindrosporum HC-1 (DSM 605).</title>
        <authorList>
            <person name="Poehlein A."/>
            <person name="Schiel-Bengelsdorf B."/>
            <person name="Bengelsdorf F."/>
            <person name="Daniel R."/>
            <person name="Duerre P."/>
        </authorList>
    </citation>
    <scope>NUCLEOTIDE SEQUENCE [LARGE SCALE GENOMIC DNA]</scope>
    <source>
        <strain evidence="1 2">DSM 605</strain>
    </source>
</reference>